<evidence type="ECO:0000313" key="6">
    <source>
        <dbReference type="EMBL" id="PLB39906.1"/>
    </source>
</evidence>
<dbReference type="SUPFAM" id="SSF51905">
    <property type="entry name" value="FAD/NAD(P)-binding domain"/>
    <property type="match status" value="1"/>
</dbReference>
<dbReference type="PANTHER" id="PTHR43400">
    <property type="entry name" value="FUMARATE REDUCTASE"/>
    <property type="match status" value="1"/>
</dbReference>
<dbReference type="RefSeq" id="XP_024673918.1">
    <property type="nucleotide sequence ID" value="XM_024816212.1"/>
</dbReference>
<dbReference type="InterPro" id="IPR003953">
    <property type="entry name" value="FAD-dep_OxRdtase_2_FAD-bd"/>
</dbReference>
<keyword evidence="4" id="KW-0560">Oxidoreductase</keyword>
<dbReference type="InterPro" id="IPR027477">
    <property type="entry name" value="Succ_DH/fumarate_Rdtase_cat_sf"/>
</dbReference>
<dbReference type="InterPro" id="IPR022085">
    <property type="entry name" value="OpdG"/>
</dbReference>
<evidence type="ECO:0000256" key="2">
    <source>
        <dbReference type="ARBA" id="ARBA00022630"/>
    </source>
</evidence>
<dbReference type="InterPro" id="IPR010960">
    <property type="entry name" value="Flavocytochrome_c"/>
</dbReference>
<dbReference type="AlphaFoldDB" id="A0A2I2FGZ6"/>
<dbReference type="InterPro" id="IPR050315">
    <property type="entry name" value="FAD-oxidoreductase_2"/>
</dbReference>
<name>A0A2I2FGZ6_ASPCN</name>
<dbReference type="OrthoDB" id="10252157at2759"/>
<dbReference type="Gene3D" id="3.50.50.60">
    <property type="entry name" value="FAD/NAD(P)-binding domain"/>
    <property type="match status" value="1"/>
</dbReference>
<dbReference type="GO" id="GO:0016491">
    <property type="term" value="F:oxidoreductase activity"/>
    <property type="evidence" value="ECO:0007669"/>
    <property type="project" value="UniProtKB-KW"/>
</dbReference>
<dbReference type="STRING" id="41067.A0A2I2FGZ6"/>
<organism evidence="6 7">
    <name type="scientific">Aspergillus candidus</name>
    <dbReference type="NCBI Taxonomy" id="41067"/>
    <lineage>
        <taxon>Eukaryota</taxon>
        <taxon>Fungi</taxon>
        <taxon>Dikarya</taxon>
        <taxon>Ascomycota</taxon>
        <taxon>Pezizomycotina</taxon>
        <taxon>Eurotiomycetes</taxon>
        <taxon>Eurotiomycetidae</taxon>
        <taxon>Eurotiales</taxon>
        <taxon>Aspergillaceae</taxon>
        <taxon>Aspergillus</taxon>
        <taxon>Aspergillus subgen. Circumdati</taxon>
    </lineage>
</organism>
<evidence type="ECO:0000256" key="3">
    <source>
        <dbReference type="ARBA" id="ARBA00022827"/>
    </source>
</evidence>
<dbReference type="NCBIfam" id="TIGR01813">
    <property type="entry name" value="flavo_cyto_c"/>
    <property type="match status" value="1"/>
</dbReference>
<dbReference type="PANTHER" id="PTHR43400:SF12">
    <property type="entry name" value="FUMARATE REDUCTASE"/>
    <property type="match status" value="1"/>
</dbReference>
<gene>
    <name evidence="6" type="ORF">BDW47DRAFT_124228</name>
</gene>
<evidence type="ECO:0000313" key="7">
    <source>
        <dbReference type="Proteomes" id="UP000234585"/>
    </source>
</evidence>
<dbReference type="Proteomes" id="UP000234585">
    <property type="component" value="Unassembled WGS sequence"/>
</dbReference>
<dbReference type="SUPFAM" id="SSF56425">
    <property type="entry name" value="Succinate dehydrogenase/fumarate reductase flavoprotein, catalytic domain"/>
    <property type="match status" value="1"/>
</dbReference>
<dbReference type="Gene3D" id="3.90.700.10">
    <property type="entry name" value="Succinate dehydrogenase/fumarate reductase flavoprotein, catalytic domain"/>
    <property type="match status" value="1"/>
</dbReference>
<keyword evidence="3" id="KW-0274">FAD</keyword>
<dbReference type="Pfam" id="PF12311">
    <property type="entry name" value="DUF3632"/>
    <property type="match status" value="1"/>
</dbReference>
<dbReference type="InterPro" id="IPR036188">
    <property type="entry name" value="FAD/NAD-bd_sf"/>
</dbReference>
<accession>A0A2I2FGZ6</accession>
<protein>
    <submittedName>
        <fullName evidence="6">FAD binding domain-domain-containing protein</fullName>
    </submittedName>
</protein>
<reference evidence="6 7" key="1">
    <citation type="submission" date="2017-12" db="EMBL/GenBank/DDBJ databases">
        <authorList>
            <consortium name="DOE Joint Genome Institute"/>
            <person name="Haridas S."/>
            <person name="Kjaerbolling I."/>
            <person name="Vesth T.C."/>
            <person name="Frisvad J.C."/>
            <person name="Nybo J.L."/>
            <person name="Theobald S."/>
            <person name="Kuo A."/>
            <person name="Bowyer P."/>
            <person name="Matsuda Y."/>
            <person name="Mondo S."/>
            <person name="Lyhne E.K."/>
            <person name="Kogle M.E."/>
            <person name="Clum A."/>
            <person name="Lipzen A."/>
            <person name="Salamov A."/>
            <person name="Ngan C.Y."/>
            <person name="Daum C."/>
            <person name="Chiniquy J."/>
            <person name="Barry K."/>
            <person name="LaButti K."/>
            <person name="Simmons B.A."/>
            <person name="Magnuson J.K."/>
            <person name="Mortensen U.H."/>
            <person name="Larsen T.O."/>
            <person name="Grigoriev I.V."/>
            <person name="Baker S.E."/>
            <person name="Andersen M.R."/>
            <person name="Nordberg H.P."/>
            <person name="Cantor M.N."/>
            <person name="Hua S.X."/>
        </authorList>
    </citation>
    <scope>NUCLEOTIDE SEQUENCE [LARGE SCALE GENOMIC DNA]</scope>
    <source>
        <strain evidence="6 7">CBS 102.13</strain>
    </source>
</reference>
<dbReference type="Pfam" id="PF00890">
    <property type="entry name" value="FAD_binding_2"/>
    <property type="match status" value="1"/>
</dbReference>
<dbReference type="GeneID" id="36523372"/>
<keyword evidence="7" id="KW-1185">Reference proteome</keyword>
<evidence type="ECO:0000256" key="1">
    <source>
        <dbReference type="ARBA" id="ARBA00001974"/>
    </source>
</evidence>
<comment type="cofactor">
    <cofactor evidence="1">
        <name>FAD</name>
        <dbReference type="ChEBI" id="CHEBI:57692"/>
    </cofactor>
</comment>
<dbReference type="GO" id="GO:0010181">
    <property type="term" value="F:FMN binding"/>
    <property type="evidence" value="ECO:0007669"/>
    <property type="project" value="InterPro"/>
</dbReference>
<sequence length="715" mass="76979">MNASSQEITCKSVDLDGFGSAADDAWFDHHTAPMDGEEETGAHPYQAAALQTYLKGHSTPAETAAAMTQPHGSEKKTDLRSRVLGILEDALFEVPESHTPALVNLLKEISQLPDEESGEPIWNNSLKSFGDSWSDAWKQSHWREALATRDPATRAKRREAHVHRASVEASCAMAAPGLNAEDGLLPLSWGYECISEALECQDAVLDFEVPAALVWIKVAGERLREGARRETMIPSTVIVVGSGLAGLTTTIQLLAHRIPVLMLERFSHPGGNSIKASSGINGAPTPFQPIPNPDSVAAFHDDTVTSAGAPLVAASGAEKTRRQNLIETLVEHSSGAISWLADEQGIDLTRVAQLGGHSFARTHRGAGKKPPGYDIVSTLLGRVTGDELFRMETGRRVTKLLREVEGQVSGVEYTYLRDNETVVERAYGPVVVASGGFAGDAHGLLAKYRPDLAGIPSTNDHREGTQPLLQDIGAAVVDMEQVQVHPTGFVDSKDPEAAVKILAAEALRGEGGILVRDDGRRFVNELEKRETVTCAMMEQAKALPTTARQWDVALVLDEGAAAALQTHLGFYTMKGLMRQTTVGELVEELPLLDGTLRDYVNVVFRKTKDPFGRQSFGNWTLSEVRPESKVYVGKVTPVVHFTMGGVVINERSQVLDDQGRPIPGLWASGEITGGLHGQNRLGGSSLLECVVFGRIAGDEAAAFYQGLDGQCPVSS</sequence>
<dbReference type="EMBL" id="KZ559127">
    <property type="protein sequence ID" value="PLB39906.1"/>
    <property type="molecule type" value="Genomic_DNA"/>
</dbReference>
<keyword evidence="2" id="KW-0285">Flavoprotein</keyword>
<feature type="domain" description="FAD-dependent oxidoreductase 2 FAD-binding" evidence="5">
    <location>
        <begin position="237"/>
        <end position="686"/>
    </location>
</feature>
<evidence type="ECO:0000256" key="4">
    <source>
        <dbReference type="ARBA" id="ARBA00023002"/>
    </source>
</evidence>
<proteinExistence type="predicted"/>
<evidence type="ECO:0000259" key="5">
    <source>
        <dbReference type="Pfam" id="PF00890"/>
    </source>
</evidence>